<proteinExistence type="predicted"/>
<dbReference type="Proteomes" id="UP000025227">
    <property type="component" value="Unplaced"/>
</dbReference>
<dbReference type="WBParaSite" id="HCON_00087140-00001">
    <property type="protein sequence ID" value="HCON_00087140-00001"/>
    <property type="gene ID" value="HCON_00087140"/>
</dbReference>
<accession>A0A7I4YEV7</accession>
<protein>
    <submittedName>
        <fullName evidence="3">Uncharacterized protein</fullName>
    </submittedName>
</protein>
<name>A0A7I4YEV7_HAECO</name>
<dbReference type="AlphaFoldDB" id="A0A7I4YEV7"/>
<organism evidence="2 3">
    <name type="scientific">Haemonchus contortus</name>
    <name type="common">Barber pole worm</name>
    <dbReference type="NCBI Taxonomy" id="6289"/>
    <lineage>
        <taxon>Eukaryota</taxon>
        <taxon>Metazoa</taxon>
        <taxon>Ecdysozoa</taxon>
        <taxon>Nematoda</taxon>
        <taxon>Chromadorea</taxon>
        <taxon>Rhabditida</taxon>
        <taxon>Rhabditina</taxon>
        <taxon>Rhabditomorpha</taxon>
        <taxon>Strongyloidea</taxon>
        <taxon>Trichostrongylidae</taxon>
        <taxon>Haemonchus</taxon>
    </lineage>
</organism>
<sequence>MCEEPERAEQITKDIEELVRKIKEYELTIEELTTTRNQLETKSTGRSRIGWTVPLESPFCGRHRFLSSSIAEAETILAELNKAEKKVGPRISQTKTQSQRMLGLTKVKLRSMVDLSRNSRPTCIPRAFHEYEQRHDGRTGKTAESSVGSFAPLEVTNRLADPELRASLFDSAVLLARCYGTETWVNSASTSRALSTSHRALERCLLRFYRLTQYRAELRSSDMSRMSRLCDPVVSTKNAKYRWTGRIMRRDDDR</sequence>
<feature type="coiled-coil region" evidence="1">
    <location>
        <begin position="8"/>
        <end position="42"/>
    </location>
</feature>
<dbReference type="OrthoDB" id="5866020at2759"/>
<evidence type="ECO:0000313" key="2">
    <source>
        <dbReference type="Proteomes" id="UP000025227"/>
    </source>
</evidence>
<keyword evidence="2" id="KW-1185">Reference proteome</keyword>
<evidence type="ECO:0000256" key="1">
    <source>
        <dbReference type="SAM" id="Coils"/>
    </source>
</evidence>
<evidence type="ECO:0000313" key="3">
    <source>
        <dbReference type="WBParaSite" id="HCON_00087140-00001"/>
    </source>
</evidence>
<keyword evidence="1" id="KW-0175">Coiled coil</keyword>
<reference evidence="3" key="1">
    <citation type="submission" date="2020-12" db="UniProtKB">
        <authorList>
            <consortium name="WormBaseParasite"/>
        </authorList>
    </citation>
    <scope>IDENTIFICATION</scope>
    <source>
        <strain evidence="3">MHco3</strain>
    </source>
</reference>